<organism evidence="1 2">
    <name type="scientific">Gracilibacillus orientalis</name>
    <dbReference type="NCBI Taxonomy" id="334253"/>
    <lineage>
        <taxon>Bacteria</taxon>
        <taxon>Bacillati</taxon>
        <taxon>Bacillota</taxon>
        <taxon>Bacilli</taxon>
        <taxon>Bacillales</taxon>
        <taxon>Bacillaceae</taxon>
        <taxon>Gracilibacillus</taxon>
    </lineage>
</organism>
<dbReference type="Proteomes" id="UP000198565">
    <property type="component" value="Unassembled WGS sequence"/>
</dbReference>
<sequence>MQMLAKLLLTSCFLIIGFFLYTSDVKASEQNTPQIKEDIISVQSTKYIKEGNASIRRVDSQTVGSNCNTSSYSSVQQINCTIYLQVKNKSTGEWVNTGNSKRFVKYSSSYVSGRVNFRIEKGFEYRIRTLHAISHYGNYEQFYSVTGRIKY</sequence>
<name>A0A1I4LTU5_9BACI</name>
<keyword evidence="2" id="KW-1185">Reference proteome</keyword>
<dbReference type="RefSeq" id="WP_091483752.1">
    <property type="nucleotide sequence ID" value="NZ_FOTR01000005.1"/>
</dbReference>
<proteinExistence type="predicted"/>
<dbReference type="OrthoDB" id="2973278at2"/>
<reference evidence="2" key="1">
    <citation type="submission" date="2016-10" db="EMBL/GenBank/DDBJ databases">
        <authorList>
            <person name="Varghese N."/>
            <person name="Submissions S."/>
        </authorList>
    </citation>
    <scope>NUCLEOTIDE SEQUENCE [LARGE SCALE GENOMIC DNA]</scope>
    <source>
        <strain evidence="2">CGMCC 1.4250</strain>
    </source>
</reference>
<gene>
    <name evidence="1" type="ORF">SAMN04487943_105194</name>
</gene>
<accession>A0A1I4LTU5</accession>
<evidence type="ECO:0000313" key="1">
    <source>
        <dbReference type="EMBL" id="SFL94253.1"/>
    </source>
</evidence>
<dbReference type="AlphaFoldDB" id="A0A1I4LTU5"/>
<dbReference type="EMBL" id="FOTR01000005">
    <property type="protein sequence ID" value="SFL94253.1"/>
    <property type="molecule type" value="Genomic_DNA"/>
</dbReference>
<protein>
    <submittedName>
        <fullName evidence="1">Uncharacterized protein</fullName>
    </submittedName>
</protein>
<evidence type="ECO:0000313" key="2">
    <source>
        <dbReference type="Proteomes" id="UP000198565"/>
    </source>
</evidence>